<evidence type="ECO:0000256" key="7">
    <source>
        <dbReference type="ARBA" id="ARBA00022801"/>
    </source>
</evidence>
<keyword evidence="9" id="KW-0234">DNA repair</keyword>
<dbReference type="PANTHER" id="PTHR47707:SF1">
    <property type="entry name" value="NUDIX HYDROLASE FAMILY PROTEIN"/>
    <property type="match status" value="1"/>
</dbReference>
<evidence type="ECO:0000256" key="2">
    <source>
        <dbReference type="ARBA" id="ARBA00005582"/>
    </source>
</evidence>
<proteinExistence type="inferred from homology"/>
<dbReference type="InterPro" id="IPR003561">
    <property type="entry name" value="Mutator_MutT"/>
</dbReference>
<keyword evidence="16" id="KW-1185">Reference proteome</keyword>
<evidence type="ECO:0000256" key="3">
    <source>
        <dbReference type="ARBA" id="ARBA00022457"/>
    </source>
</evidence>
<feature type="binding site" evidence="13">
    <location>
        <position position="55"/>
    </location>
    <ligand>
        <name>Mg(2+)</name>
        <dbReference type="ChEBI" id="CHEBI:18420"/>
    </ligand>
</feature>
<comment type="similarity">
    <text evidence="2">Belongs to the Nudix hydrolase family.</text>
</comment>
<dbReference type="GO" id="GO:0044715">
    <property type="term" value="F:8-oxo-dGDP phosphatase activity"/>
    <property type="evidence" value="ECO:0007669"/>
    <property type="project" value="TreeGrafter"/>
</dbReference>
<accession>A0A1S6IXV3</accession>
<dbReference type="SUPFAM" id="SSF55811">
    <property type="entry name" value="Nudix"/>
    <property type="match status" value="1"/>
</dbReference>
<dbReference type="KEGG" id="dfg:B0537_11175"/>
<reference evidence="15 16" key="1">
    <citation type="journal article" date="2016" name="Int. J. Syst. Evol. Microbiol.">
        <title>Desulfotomaculum ferrireducens sp. nov., a moderately thermophilic sulfate-reducing and dissimilatory Fe(III)-reducing bacterium isolated from compost.</title>
        <authorList>
            <person name="Yang G."/>
            <person name="Guo J."/>
            <person name="Zhuang L."/>
            <person name="Yuan Y."/>
            <person name="Zhou S."/>
        </authorList>
    </citation>
    <scope>NUCLEOTIDE SEQUENCE [LARGE SCALE GENOMIC DNA]</scope>
    <source>
        <strain evidence="15 16">GSS09</strain>
    </source>
</reference>
<dbReference type="PROSITE" id="PS51462">
    <property type="entry name" value="NUDIX"/>
    <property type="match status" value="1"/>
</dbReference>
<evidence type="ECO:0000256" key="10">
    <source>
        <dbReference type="ARBA" id="ARBA00035861"/>
    </source>
</evidence>
<dbReference type="EMBL" id="CP019698">
    <property type="protein sequence ID" value="AQS59591.1"/>
    <property type="molecule type" value="Genomic_DNA"/>
</dbReference>
<sequence>MTHVTAAIITNQDNDILICQRGAGGSCEYLWEFPGGKVEPGETPEQCIVRECQEELKIKITVQGVYAETVHQYPEQELAFTFFKARLVSGTPHLGVHKQIKWVKPEELTNYEFCPADVEIVERLIRESN</sequence>
<evidence type="ECO:0000256" key="8">
    <source>
        <dbReference type="ARBA" id="ARBA00022842"/>
    </source>
</evidence>
<evidence type="ECO:0000313" key="15">
    <source>
        <dbReference type="EMBL" id="AQS59591.1"/>
    </source>
</evidence>
<dbReference type="Proteomes" id="UP000189464">
    <property type="component" value="Chromosome"/>
</dbReference>
<evidence type="ECO:0000313" key="16">
    <source>
        <dbReference type="Proteomes" id="UP000189464"/>
    </source>
</evidence>
<evidence type="ECO:0000256" key="6">
    <source>
        <dbReference type="ARBA" id="ARBA00022763"/>
    </source>
</evidence>
<dbReference type="Pfam" id="PF14815">
    <property type="entry name" value="NUDIX_4"/>
    <property type="match status" value="1"/>
</dbReference>
<dbReference type="InterPro" id="IPR015797">
    <property type="entry name" value="NUDIX_hydrolase-like_dom_sf"/>
</dbReference>
<feature type="binding site" evidence="12">
    <location>
        <begin position="32"/>
        <end position="35"/>
    </location>
    <ligand>
        <name>8-oxo-dGTP</name>
        <dbReference type="ChEBI" id="CHEBI:77896"/>
    </ligand>
</feature>
<keyword evidence="6" id="KW-0227">DNA damage</keyword>
<evidence type="ECO:0000256" key="11">
    <source>
        <dbReference type="ARBA" id="ARBA00038905"/>
    </source>
</evidence>
<evidence type="ECO:0000256" key="12">
    <source>
        <dbReference type="PIRSR" id="PIRSR603561-1"/>
    </source>
</evidence>
<dbReference type="NCBIfam" id="TIGR00586">
    <property type="entry name" value="mutt"/>
    <property type="match status" value="1"/>
</dbReference>
<evidence type="ECO:0000256" key="5">
    <source>
        <dbReference type="ARBA" id="ARBA00022723"/>
    </source>
</evidence>
<organism evidence="15 16">
    <name type="scientific">Desulforamulus ferrireducens</name>
    <dbReference type="NCBI Taxonomy" id="1833852"/>
    <lineage>
        <taxon>Bacteria</taxon>
        <taxon>Bacillati</taxon>
        <taxon>Bacillota</taxon>
        <taxon>Clostridia</taxon>
        <taxon>Eubacteriales</taxon>
        <taxon>Peptococcaceae</taxon>
        <taxon>Desulforamulus</taxon>
    </lineage>
</organism>
<comment type="catalytic activity">
    <reaction evidence="10">
        <text>8-oxo-dGTP + H2O = 8-oxo-dGMP + diphosphate + H(+)</text>
        <dbReference type="Rhea" id="RHEA:31575"/>
        <dbReference type="ChEBI" id="CHEBI:15377"/>
        <dbReference type="ChEBI" id="CHEBI:15378"/>
        <dbReference type="ChEBI" id="CHEBI:33019"/>
        <dbReference type="ChEBI" id="CHEBI:63224"/>
        <dbReference type="ChEBI" id="CHEBI:77896"/>
        <dbReference type="EC" id="3.6.1.55"/>
    </reaction>
</comment>
<evidence type="ECO:0000259" key="14">
    <source>
        <dbReference type="PROSITE" id="PS51462"/>
    </source>
</evidence>
<dbReference type="Gene3D" id="3.90.79.10">
    <property type="entry name" value="Nucleoside Triphosphate Pyrophosphohydrolase"/>
    <property type="match status" value="1"/>
</dbReference>
<dbReference type="OrthoDB" id="9810648at2"/>
<gene>
    <name evidence="15" type="ORF">B0537_11175</name>
</gene>
<feature type="domain" description="Nudix hydrolase" evidence="14">
    <location>
        <begin position="1"/>
        <end position="126"/>
    </location>
</feature>
<dbReference type="GO" id="GO:0046872">
    <property type="term" value="F:metal ion binding"/>
    <property type="evidence" value="ECO:0007669"/>
    <property type="project" value="UniProtKB-KW"/>
</dbReference>
<dbReference type="RefSeq" id="WP_077714657.1">
    <property type="nucleotide sequence ID" value="NZ_CP019698.1"/>
</dbReference>
<dbReference type="GO" id="GO:0006260">
    <property type="term" value="P:DNA replication"/>
    <property type="evidence" value="ECO:0007669"/>
    <property type="project" value="UniProtKB-KW"/>
</dbReference>
<dbReference type="EC" id="3.6.1.55" evidence="11"/>
<keyword evidence="3" id="KW-0515">Mutator protein</keyword>
<dbReference type="GO" id="GO:0006281">
    <property type="term" value="P:DNA repair"/>
    <property type="evidence" value="ECO:0007669"/>
    <property type="project" value="UniProtKB-KW"/>
</dbReference>
<dbReference type="InterPro" id="IPR020476">
    <property type="entry name" value="Nudix_hydrolase"/>
</dbReference>
<evidence type="ECO:0000256" key="4">
    <source>
        <dbReference type="ARBA" id="ARBA00022705"/>
    </source>
</evidence>
<keyword evidence="4" id="KW-0235">DNA replication</keyword>
<dbReference type="GO" id="GO:0035539">
    <property type="term" value="F:8-oxo-7,8-dihydrodeoxyguanosine triphosphate pyrophosphatase activity"/>
    <property type="evidence" value="ECO:0007669"/>
    <property type="project" value="UniProtKB-EC"/>
</dbReference>
<dbReference type="GO" id="GO:0008413">
    <property type="term" value="F:8-oxo-7,8-dihydroguanosine triphosphate pyrophosphatase activity"/>
    <property type="evidence" value="ECO:0007669"/>
    <property type="project" value="InterPro"/>
</dbReference>
<comment type="cofactor">
    <cofactor evidence="1 13">
        <name>Mg(2+)</name>
        <dbReference type="ChEBI" id="CHEBI:18420"/>
    </cofactor>
</comment>
<keyword evidence="8 13" id="KW-0460">Magnesium</keyword>
<dbReference type="PRINTS" id="PR00502">
    <property type="entry name" value="NUDIXFAMILY"/>
</dbReference>
<evidence type="ECO:0000256" key="1">
    <source>
        <dbReference type="ARBA" id="ARBA00001946"/>
    </source>
</evidence>
<dbReference type="InterPro" id="IPR047127">
    <property type="entry name" value="MutT-like"/>
</dbReference>
<dbReference type="InterPro" id="IPR000086">
    <property type="entry name" value="NUDIX_hydrolase_dom"/>
</dbReference>
<feature type="binding site" evidence="12">
    <location>
        <position position="21"/>
    </location>
    <ligand>
        <name>8-oxo-dGTP</name>
        <dbReference type="ChEBI" id="CHEBI:77896"/>
    </ligand>
</feature>
<dbReference type="PANTHER" id="PTHR47707">
    <property type="entry name" value="8-OXO-DGTP DIPHOSPHATASE"/>
    <property type="match status" value="1"/>
</dbReference>
<dbReference type="GO" id="GO:0044716">
    <property type="term" value="F:8-oxo-GDP phosphatase activity"/>
    <property type="evidence" value="ECO:0007669"/>
    <property type="project" value="TreeGrafter"/>
</dbReference>
<feature type="binding site" evidence="13">
    <location>
        <position position="35"/>
    </location>
    <ligand>
        <name>Mg(2+)</name>
        <dbReference type="ChEBI" id="CHEBI:18420"/>
    </ligand>
</feature>
<dbReference type="STRING" id="1833852.B0537_11175"/>
<keyword evidence="5 13" id="KW-0479">Metal-binding</keyword>
<evidence type="ECO:0000256" key="9">
    <source>
        <dbReference type="ARBA" id="ARBA00023204"/>
    </source>
</evidence>
<dbReference type="CDD" id="cd03425">
    <property type="entry name" value="NUDIX_MutT_NudA_like"/>
    <property type="match status" value="1"/>
</dbReference>
<keyword evidence="7 15" id="KW-0378">Hydrolase</keyword>
<dbReference type="InterPro" id="IPR029119">
    <property type="entry name" value="MutY_C"/>
</dbReference>
<name>A0A1S6IXV3_9FIRM</name>
<protein>
    <recommendedName>
        <fullName evidence="11">8-oxo-dGTP diphosphatase</fullName>
        <ecNumber evidence="11">3.6.1.55</ecNumber>
    </recommendedName>
</protein>
<dbReference type="AlphaFoldDB" id="A0A1S6IXV3"/>
<evidence type="ECO:0000256" key="13">
    <source>
        <dbReference type="PIRSR" id="PIRSR603561-2"/>
    </source>
</evidence>